<dbReference type="GO" id="GO:0015628">
    <property type="term" value="P:protein secretion by the type II secretion system"/>
    <property type="evidence" value="ECO:0007669"/>
    <property type="project" value="TreeGrafter"/>
</dbReference>
<dbReference type="PANTHER" id="PTHR30012:SF7">
    <property type="entry name" value="PROTEIN TRANSPORT PROTEIN HOFC HOMOLOG"/>
    <property type="match status" value="1"/>
</dbReference>
<keyword evidence="5 8" id="KW-0812">Transmembrane</keyword>
<evidence type="ECO:0000259" key="9">
    <source>
        <dbReference type="Pfam" id="PF00482"/>
    </source>
</evidence>
<evidence type="ECO:0000256" key="6">
    <source>
        <dbReference type="ARBA" id="ARBA00022989"/>
    </source>
</evidence>
<gene>
    <name evidence="10" type="ORF">D1O30_02260</name>
</gene>
<evidence type="ECO:0000256" key="1">
    <source>
        <dbReference type="ARBA" id="ARBA00004429"/>
    </source>
</evidence>
<dbReference type="AlphaFoldDB" id="A0A3M9XK83"/>
<protein>
    <submittedName>
        <fullName evidence="10">Type II secretion system F family protein</fullName>
    </submittedName>
</protein>
<sequence length="403" mass="43191">MPTFSYRAYSGSGDLVEGEIEASSSDEAEHALYLRGLTPFETRDARSPPVARFVFGRRRPNAAQIAFFTREFATLEQADLPLDQSLRILAAQSPTETLRALAQEILAAIVDGASLSEALSRRADVFSLEYINVVREGETVGRVGAALMDLAEMLERRQDLKARIQSTLVYPALLIALALVSTGIVLGTLVPSIAPIFADNGKDMPAGLQFILEIEANVGVIALALGAVAIAIAIIYKMAQSRPLWRIAIARIYLRIPVVGGLLSQFAAARFSRTLGSMLKAGVPLLQALESARTAVSNEFLRHEFAGVIEAVRGGSNLSNSLAAVPHLPPVVKQMIAIGEETAQLGDMLLRIAAMFERETQRSIERAMGLLTPALTIMIAAAVGGLIMTVMDAVLSINDLAAK</sequence>
<dbReference type="OrthoDB" id="9805682at2"/>
<dbReference type="Proteomes" id="UP000268623">
    <property type="component" value="Unassembled WGS sequence"/>
</dbReference>
<feature type="transmembrane region" description="Helical" evidence="8">
    <location>
        <begin position="168"/>
        <end position="198"/>
    </location>
</feature>
<evidence type="ECO:0000313" key="10">
    <source>
        <dbReference type="EMBL" id="RNJ48627.1"/>
    </source>
</evidence>
<evidence type="ECO:0000256" key="7">
    <source>
        <dbReference type="ARBA" id="ARBA00023136"/>
    </source>
</evidence>
<feature type="domain" description="Type II secretion system protein GspF" evidence="9">
    <location>
        <begin position="68"/>
        <end position="191"/>
    </location>
</feature>
<evidence type="ECO:0000256" key="2">
    <source>
        <dbReference type="ARBA" id="ARBA00005745"/>
    </source>
</evidence>
<comment type="subcellular location">
    <subcellularLocation>
        <location evidence="1">Cell inner membrane</location>
        <topology evidence="1">Multi-pass membrane protein</topology>
    </subcellularLocation>
</comment>
<evidence type="ECO:0000256" key="8">
    <source>
        <dbReference type="SAM" id="Phobius"/>
    </source>
</evidence>
<keyword evidence="6 8" id="KW-1133">Transmembrane helix</keyword>
<evidence type="ECO:0000256" key="4">
    <source>
        <dbReference type="ARBA" id="ARBA00022519"/>
    </source>
</evidence>
<dbReference type="Pfam" id="PF00482">
    <property type="entry name" value="T2SSF"/>
    <property type="match status" value="2"/>
</dbReference>
<evidence type="ECO:0000256" key="3">
    <source>
        <dbReference type="ARBA" id="ARBA00022475"/>
    </source>
</evidence>
<feature type="transmembrane region" description="Helical" evidence="8">
    <location>
        <begin position="368"/>
        <end position="391"/>
    </location>
</feature>
<feature type="domain" description="Type II secretion system protein GspF" evidence="9">
    <location>
        <begin position="271"/>
        <end position="391"/>
    </location>
</feature>
<keyword evidence="7 8" id="KW-0472">Membrane</keyword>
<dbReference type="RefSeq" id="WP_123174625.1">
    <property type="nucleotide sequence ID" value="NZ_QWDD01000001.1"/>
</dbReference>
<reference evidence="10 11" key="1">
    <citation type="submission" date="2018-08" db="EMBL/GenBank/DDBJ databases">
        <title>Genome sequence of Methylocystis hirsuta CSC1, a methanotroph able to accumulate PHAs.</title>
        <authorList>
            <person name="Bordel S."/>
            <person name="Rodriguez E."/>
            <person name="Gancedo J."/>
            <person name="Munoz R."/>
        </authorList>
    </citation>
    <scope>NUCLEOTIDE SEQUENCE [LARGE SCALE GENOMIC DNA]</scope>
    <source>
        <strain evidence="10 11">CSC1</strain>
    </source>
</reference>
<accession>A0A3M9XK83</accession>
<keyword evidence="4" id="KW-0997">Cell inner membrane</keyword>
<keyword evidence="3" id="KW-1003">Cell membrane</keyword>
<proteinExistence type="inferred from homology"/>
<evidence type="ECO:0000313" key="11">
    <source>
        <dbReference type="Proteomes" id="UP000268623"/>
    </source>
</evidence>
<dbReference type="FunFam" id="1.20.81.30:FF:000001">
    <property type="entry name" value="Type II secretion system protein F"/>
    <property type="match status" value="1"/>
</dbReference>
<name>A0A3M9XK83_9HYPH</name>
<organism evidence="10 11">
    <name type="scientific">Methylocystis hirsuta</name>
    <dbReference type="NCBI Taxonomy" id="369798"/>
    <lineage>
        <taxon>Bacteria</taxon>
        <taxon>Pseudomonadati</taxon>
        <taxon>Pseudomonadota</taxon>
        <taxon>Alphaproteobacteria</taxon>
        <taxon>Hyphomicrobiales</taxon>
        <taxon>Methylocystaceae</taxon>
        <taxon>Methylocystis</taxon>
    </lineage>
</organism>
<comment type="caution">
    <text evidence="10">The sequence shown here is derived from an EMBL/GenBank/DDBJ whole genome shotgun (WGS) entry which is preliminary data.</text>
</comment>
<dbReference type="InterPro" id="IPR003004">
    <property type="entry name" value="GspF/PilC"/>
</dbReference>
<dbReference type="PRINTS" id="PR00812">
    <property type="entry name" value="BCTERIALGSPF"/>
</dbReference>
<feature type="transmembrane region" description="Helical" evidence="8">
    <location>
        <begin position="218"/>
        <end position="236"/>
    </location>
</feature>
<evidence type="ECO:0000256" key="5">
    <source>
        <dbReference type="ARBA" id="ARBA00022692"/>
    </source>
</evidence>
<dbReference type="InterPro" id="IPR018076">
    <property type="entry name" value="T2SS_GspF_dom"/>
</dbReference>
<dbReference type="InterPro" id="IPR042094">
    <property type="entry name" value="T2SS_GspF_sf"/>
</dbReference>
<keyword evidence="11" id="KW-1185">Reference proteome</keyword>
<dbReference type="PANTHER" id="PTHR30012">
    <property type="entry name" value="GENERAL SECRETION PATHWAY PROTEIN"/>
    <property type="match status" value="1"/>
</dbReference>
<dbReference type="Gene3D" id="1.20.81.30">
    <property type="entry name" value="Type II secretion system (T2SS), domain F"/>
    <property type="match status" value="2"/>
</dbReference>
<dbReference type="GO" id="GO:0005886">
    <property type="term" value="C:plasma membrane"/>
    <property type="evidence" value="ECO:0007669"/>
    <property type="project" value="UniProtKB-SubCell"/>
</dbReference>
<dbReference type="EMBL" id="QWDD01000001">
    <property type="protein sequence ID" value="RNJ48627.1"/>
    <property type="molecule type" value="Genomic_DNA"/>
</dbReference>
<comment type="similarity">
    <text evidence="2">Belongs to the GSP F family.</text>
</comment>